<evidence type="ECO:0000259" key="1">
    <source>
        <dbReference type="Pfam" id="PF06054"/>
    </source>
</evidence>
<name>A0ABS2P105_9BACI</name>
<organism evidence="4 5">
    <name type="scientific">Sutcliffiella tianshenii</name>
    <dbReference type="NCBI Taxonomy" id="1463404"/>
    <lineage>
        <taxon>Bacteria</taxon>
        <taxon>Bacillati</taxon>
        <taxon>Bacillota</taxon>
        <taxon>Bacilli</taxon>
        <taxon>Bacillales</taxon>
        <taxon>Bacillaceae</taxon>
        <taxon>Sutcliffiella</taxon>
    </lineage>
</organism>
<gene>
    <name evidence="4" type="ORF">JOC95_002472</name>
</gene>
<dbReference type="EMBL" id="JAFBED010000005">
    <property type="protein sequence ID" value="MBM7620617.1"/>
    <property type="molecule type" value="Genomic_DNA"/>
</dbReference>
<dbReference type="RefSeq" id="WP_204416525.1">
    <property type="nucleotide sequence ID" value="NZ_JAFBED010000005.1"/>
</dbReference>
<dbReference type="InterPro" id="IPR021176">
    <property type="entry name" value="Competence-induced_CoiA"/>
</dbReference>
<dbReference type="Pfam" id="PF25166">
    <property type="entry name" value="CoiA_C"/>
    <property type="match status" value="1"/>
</dbReference>
<dbReference type="PIRSF" id="PIRSF007487">
    <property type="entry name" value="Competence-induced_CoiA_bac"/>
    <property type="match status" value="1"/>
</dbReference>
<evidence type="ECO:0000313" key="4">
    <source>
        <dbReference type="EMBL" id="MBM7620617.1"/>
    </source>
</evidence>
<evidence type="ECO:0000313" key="5">
    <source>
        <dbReference type="Proteomes" id="UP000737402"/>
    </source>
</evidence>
<dbReference type="Proteomes" id="UP000737402">
    <property type="component" value="Unassembled WGS sequence"/>
</dbReference>
<proteinExistence type="predicted"/>
<accession>A0ABS2P105</accession>
<feature type="domain" description="Competence protein CoiA C-terminal" evidence="3">
    <location>
        <begin position="227"/>
        <end position="373"/>
    </location>
</feature>
<feature type="domain" description="Competence protein CoiA-like N-terminal" evidence="2">
    <location>
        <begin position="19"/>
        <end position="61"/>
    </location>
</feature>
<keyword evidence="5" id="KW-1185">Reference proteome</keyword>
<sequence>MFVAKREDGILITLHDCNDTSLQEKIRRYKYNCPACGSEVKLKSGNIRRMHFAHLDTECRASSEAETSYHLEGKSKLHEALKINGSPELEYYIPKTSQRADVFLRTEQDFAFEFQCSSIQPSVIEQRSSSYQSESIIPVWLIGKEKLGNIQSYMKLSAFQWSFLQNHKEGASPYILSFCPRYSVFHYLYPLFGSNSLDSYIFSKTSKEWQLQPSFIKKQPPSYWKTKWLHSKKRWRYTHCLYPANQMLRNYCYSKVQIPLSLCPAVIGIPVKSSFWFQTPVQQWQAWLYFDSIYHTPIHYIIHIPSLMTRFNQRIQQAHVKVKQLPLVRFGYYTDAVMEYLEQLCITGILEKESDLVFRKAVNEKKYSTLEEATAHDKDILDRIELEL</sequence>
<evidence type="ECO:0000259" key="2">
    <source>
        <dbReference type="Pfam" id="PF25164"/>
    </source>
</evidence>
<dbReference type="Pfam" id="PF06054">
    <property type="entry name" value="CoiA_nuc"/>
    <property type="match status" value="1"/>
</dbReference>
<dbReference type="Pfam" id="PF25164">
    <property type="entry name" value="CoiA_N"/>
    <property type="match status" value="1"/>
</dbReference>
<dbReference type="InterPro" id="IPR057252">
    <property type="entry name" value="CoiA_C"/>
</dbReference>
<comment type="caution">
    <text evidence="4">The sequence shown here is derived from an EMBL/GenBank/DDBJ whole genome shotgun (WGS) entry which is preliminary data.</text>
</comment>
<feature type="domain" description="Competence protein CoiA nuclease-like" evidence="1">
    <location>
        <begin position="66"/>
        <end position="196"/>
    </location>
</feature>
<protein>
    <submittedName>
        <fullName evidence="4">Competence CoiA-like predicted nuclease</fullName>
    </submittedName>
</protein>
<dbReference type="InterPro" id="IPR010330">
    <property type="entry name" value="CoiA_nuc"/>
</dbReference>
<reference evidence="4 5" key="1">
    <citation type="submission" date="2021-01" db="EMBL/GenBank/DDBJ databases">
        <title>Genomic Encyclopedia of Type Strains, Phase IV (KMG-IV): sequencing the most valuable type-strain genomes for metagenomic binning, comparative biology and taxonomic classification.</title>
        <authorList>
            <person name="Goeker M."/>
        </authorList>
    </citation>
    <scope>NUCLEOTIDE SEQUENCE [LARGE SCALE GENOMIC DNA]</scope>
    <source>
        <strain evidence="4 5">DSM 25879</strain>
    </source>
</reference>
<evidence type="ECO:0000259" key="3">
    <source>
        <dbReference type="Pfam" id="PF25166"/>
    </source>
</evidence>
<dbReference type="InterPro" id="IPR057253">
    <property type="entry name" value="CoiA-like_N"/>
</dbReference>